<protein>
    <recommendedName>
        <fullName evidence="4">Alcohol dehydrogenase</fullName>
        <ecNumber evidence="3">1.1.1.1</ecNumber>
    </recommendedName>
</protein>
<evidence type="ECO:0000256" key="8">
    <source>
        <dbReference type="ARBA" id="ARBA00023027"/>
    </source>
</evidence>
<dbReference type="GO" id="GO:0004022">
    <property type="term" value="F:alcohol dehydrogenase (NAD+) activity"/>
    <property type="evidence" value="ECO:0007669"/>
    <property type="project" value="UniProtKB-EC"/>
</dbReference>
<dbReference type="SUPFAM" id="SSF51735">
    <property type="entry name" value="NAD(P)-binding Rossmann-fold domains"/>
    <property type="match status" value="1"/>
</dbReference>
<dbReference type="Gene3D" id="3.90.180.10">
    <property type="entry name" value="Medium-chain alcohol dehydrogenases, catalytic domain"/>
    <property type="match status" value="1"/>
</dbReference>
<evidence type="ECO:0000256" key="11">
    <source>
        <dbReference type="RuleBase" id="RU361277"/>
    </source>
</evidence>
<reference evidence="13 14" key="1">
    <citation type="submission" date="2020-07" db="EMBL/GenBank/DDBJ databases">
        <title>Sequencing the genomes of 1000 actinobacteria strains.</title>
        <authorList>
            <person name="Klenk H.-P."/>
        </authorList>
    </citation>
    <scope>NUCLEOTIDE SEQUENCE [LARGE SCALE GENOMIC DNA]</scope>
    <source>
        <strain evidence="13 14">DSM 18448</strain>
    </source>
</reference>
<keyword evidence="14" id="KW-1185">Reference proteome</keyword>
<organism evidence="13 14">
    <name type="scientific">Actinopolymorpha rutila</name>
    <dbReference type="NCBI Taxonomy" id="446787"/>
    <lineage>
        <taxon>Bacteria</taxon>
        <taxon>Bacillati</taxon>
        <taxon>Actinomycetota</taxon>
        <taxon>Actinomycetes</taxon>
        <taxon>Propionibacteriales</taxon>
        <taxon>Actinopolymorphaceae</taxon>
        <taxon>Actinopolymorpha</taxon>
    </lineage>
</organism>
<dbReference type="PROSITE" id="PS00059">
    <property type="entry name" value="ADH_ZINC"/>
    <property type="match status" value="1"/>
</dbReference>
<sequence length="341" mass="35100">MSAYRVAQVTEPGGTFELVEREVPRPGPGHVRIAVEACGVCHSDAMFVNAGVPGVSFPVVPGHEIAGRIEELGDGVADRGWQVGDRVAVGWFGGSCGHCRSCRRGDFIVCEALKVPGWAYDGGFGEKVVAPADALARIPDGLDASDAGPMACAGVTTYNGLRRSSARPGDLVAVLGLGGLGHLGVQYAVAMGFETVGIARGPEKAEFAEQLGAHHYVDSTSGTPVAEALQALGGAKVVLATAGNSAAITATVDGLAPRGELVAIGADPEPLGISPVQLLMGARVVRGHPSGTSQDVEDSMAFSVLHGIRPMTEKVPLDRAGEAYQKMLAGKARFRMVLTPS</sequence>
<evidence type="ECO:0000256" key="4">
    <source>
        <dbReference type="ARBA" id="ARBA00016352"/>
    </source>
</evidence>
<evidence type="ECO:0000259" key="12">
    <source>
        <dbReference type="SMART" id="SM00829"/>
    </source>
</evidence>
<evidence type="ECO:0000256" key="5">
    <source>
        <dbReference type="ARBA" id="ARBA00022723"/>
    </source>
</evidence>
<dbReference type="Gene3D" id="3.40.50.720">
    <property type="entry name" value="NAD(P)-binding Rossmann-like Domain"/>
    <property type="match status" value="1"/>
</dbReference>
<evidence type="ECO:0000313" key="13">
    <source>
        <dbReference type="EMBL" id="NYH90799.1"/>
    </source>
</evidence>
<name>A0A852ZMU6_9ACTN</name>
<evidence type="ECO:0000256" key="6">
    <source>
        <dbReference type="ARBA" id="ARBA00022833"/>
    </source>
</evidence>
<dbReference type="InterPro" id="IPR013154">
    <property type="entry name" value="ADH-like_N"/>
</dbReference>
<dbReference type="GO" id="GO:0005737">
    <property type="term" value="C:cytoplasm"/>
    <property type="evidence" value="ECO:0007669"/>
    <property type="project" value="TreeGrafter"/>
</dbReference>
<dbReference type="SUPFAM" id="SSF50129">
    <property type="entry name" value="GroES-like"/>
    <property type="match status" value="1"/>
</dbReference>
<evidence type="ECO:0000313" key="14">
    <source>
        <dbReference type="Proteomes" id="UP000579605"/>
    </source>
</evidence>
<dbReference type="Proteomes" id="UP000579605">
    <property type="component" value="Unassembled WGS sequence"/>
</dbReference>
<evidence type="ECO:0000256" key="3">
    <source>
        <dbReference type="ARBA" id="ARBA00013190"/>
    </source>
</evidence>
<dbReference type="EMBL" id="JACBZH010000001">
    <property type="protein sequence ID" value="NYH90799.1"/>
    <property type="molecule type" value="Genomic_DNA"/>
</dbReference>
<dbReference type="InterPro" id="IPR002328">
    <property type="entry name" value="ADH_Zn_CS"/>
</dbReference>
<dbReference type="AlphaFoldDB" id="A0A852ZMU6"/>
<comment type="catalytic activity">
    <reaction evidence="9">
        <text>a secondary alcohol + NAD(+) = a ketone + NADH + H(+)</text>
        <dbReference type="Rhea" id="RHEA:10740"/>
        <dbReference type="ChEBI" id="CHEBI:15378"/>
        <dbReference type="ChEBI" id="CHEBI:17087"/>
        <dbReference type="ChEBI" id="CHEBI:35681"/>
        <dbReference type="ChEBI" id="CHEBI:57540"/>
        <dbReference type="ChEBI" id="CHEBI:57945"/>
        <dbReference type="EC" id="1.1.1.1"/>
    </reaction>
</comment>
<keyword evidence="6 11" id="KW-0862">Zinc</keyword>
<dbReference type="InterPro" id="IPR020843">
    <property type="entry name" value="ER"/>
</dbReference>
<keyword evidence="8" id="KW-0520">NAD</keyword>
<proteinExistence type="inferred from homology"/>
<dbReference type="FunFam" id="3.40.50.720:FF:000039">
    <property type="entry name" value="Alcohol dehydrogenase AdhP"/>
    <property type="match status" value="1"/>
</dbReference>
<dbReference type="InterPro" id="IPR036291">
    <property type="entry name" value="NAD(P)-bd_dom_sf"/>
</dbReference>
<evidence type="ECO:0000256" key="1">
    <source>
        <dbReference type="ARBA" id="ARBA00001947"/>
    </source>
</evidence>
<gene>
    <name evidence="13" type="ORF">F4554_003437</name>
</gene>
<dbReference type="GO" id="GO:0008270">
    <property type="term" value="F:zinc ion binding"/>
    <property type="evidence" value="ECO:0007669"/>
    <property type="project" value="InterPro"/>
</dbReference>
<evidence type="ECO:0000256" key="2">
    <source>
        <dbReference type="ARBA" id="ARBA00008072"/>
    </source>
</evidence>
<dbReference type="EC" id="1.1.1.1" evidence="3"/>
<dbReference type="Pfam" id="PF00107">
    <property type="entry name" value="ADH_zinc_N"/>
    <property type="match status" value="1"/>
</dbReference>
<keyword evidence="5 11" id="KW-0479">Metal-binding</keyword>
<keyword evidence="7 13" id="KW-0560">Oxidoreductase</keyword>
<accession>A0A852ZMU6</accession>
<comment type="cofactor">
    <cofactor evidence="1 11">
        <name>Zn(2+)</name>
        <dbReference type="ChEBI" id="CHEBI:29105"/>
    </cofactor>
</comment>
<evidence type="ECO:0000256" key="10">
    <source>
        <dbReference type="ARBA" id="ARBA00049243"/>
    </source>
</evidence>
<dbReference type="InterPro" id="IPR013149">
    <property type="entry name" value="ADH-like_C"/>
</dbReference>
<comment type="similarity">
    <text evidence="2 11">Belongs to the zinc-containing alcohol dehydrogenase family.</text>
</comment>
<dbReference type="RefSeq" id="WP_179788422.1">
    <property type="nucleotide sequence ID" value="NZ_BAAARR010000016.1"/>
</dbReference>
<dbReference type="CDD" id="cd08296">
    <property type="entry name" value="CAD_like"/>
    <property type="match status" value="1"/>
</dbReference>
<evidence type="ECO:0000256" key="7">
    <source>
        <dbReference type="ARBA" id="ARBA00023002"/>
    </source>
</evidence>
<dbReference type="PANTHER" id="PTHR42940:SF7">
    <property type="entry name" value="ALCOHOL DEHYDROGENASE-LIKE N-TERMINAL DOMAIN-CONTAINING PROTEIN"/>
    <property type="match status" value="1"/>
</dbReference>
<dbReference type="Pfam" id="PF08240">
    <property type="entry name" value="ADH_N"/>
    <property type="match status" value="1"/>
</dbReference>
<feature type="domain" description="Enoyl reductase (ER)" evidence="12">
    <location>
        <begin position="13"/>
        <end position="338"/>
    </location>
</feature>
<comment type="catalytic activity">
    <reaction evidence="10">
        <text>a primary alcohol + NAD(+) = an aldehyde + NADH + H(+)</text>
        <dbReference type="Rhea" id="RHEA:10736"/>
        <dbReference type="ChEBI" id="CHEBI:15378"/>
        <dbReference type="ChEBI" id="CHEBI:15734"/>
        <dbReference type="ChEBI" id="CHEBI:17478"/>
        <dbReference type="ChEBI" id="CHEBI:57540"/>
        <dbReference type="ChEBI" id="CHEBI:57945"/>
        <dbReference type="EC" id="1.1.1.1"/>
    </reaction>
</comment>
<evidence type="ECO:0000256" key="9">
    <source>
        <dbReference type="ARBA" id="ARBA00049164"/>
    </source>
</evidence>
<dbReference type="InterPro" id="IPR011032">
    <property type="entry name" value="GroES-like_sf"/>
</dbReference>
<dbReference type="SMART" id="SM00829">
    <property type="entry name" value="PKS_ER"/>
    <property type="match status" value="1"/>
</dbReference>
<dbReference type="PANTHER" id="PTHR42940">
    <property type="entry name" value="ALCOHOL DEHYDROGENASE 1-RELATED"/>
    <property type="match status" value="1"/>
</dbReference>
<comment type="caution">
    <text evidence="13">The sequence shown here is derived from an EMBL/GenBank/DDBJ whole genome shotgun (WGS) entry which is preliminary data.</text>
</comment>